<feature type="transmembrane region" description="Helical" evidence="12">
    <location>
        <begin position="32"/>
        <end position="52"/>
    </location>
</feature>
<feature type="transmembrane region" description="Helical" evidence="12">
    <location>
        <begin position="58"/>
        <end position="76"/>
    </location>
</feature>
<dbReference type="PANTHER" id="PTHR43221">
    <property type="entry name" value="PROTEASE HTPX"/>
    <property type="match status" value="1"/>
</dbReference>
<keyword evidence="16" id="KW-1185">Reference proteome</keyword>
<feature type="transmembrane region" description="Helical" evidence="12">
    <location>
        <begin position="439"/>
        <end position="459"/>
    </location>
</feature>
<dbReference type="STRING" id="1033734.GCA_000285535_01307"/>
<name>A0A4S3PP52_9BACI</name>
<dbReference type="Pfam" id="PF23492">
    <property type="entry name" value="bPH_9"/>
    <property type="match status" value="1"/>
</dbReference>
<keyword evidence="5 12" id="KW-0812">Transmembrane</keyword>
<dbReference type="GO" id="GO:0006508">
    <property type="term" value="P:proteolysis"/>
    <property type="evidence" value="ECO:0007669"/>
    <property type="project" value="UniProtKB-KW"/>
</dbReference>
<evidence type="ECO:0000256" key="3">
    <source>
        <dbReference type="ARBA" id="ARBA00022475"/>
    </source>
</evidence>
<evidence type="ECO:0000256" key="10">
    <source>
        <dbReference type="ARBA" id="ARBA00023049"/>
    </source>
</evidence>
<dbReference type="InterPro" id="IPR001915">
    <property type="entry name" value="Peptidase_M48"/>
</dbReference>
<dbReference type="PANTHER" id="PTHR43221:SF1">
    <property type="entry name" value="PROTEASE HTPX"/>
    <property type="match status" value="1"/>
</dbReference>
<dbReference type="GO" id="GO:0005886">
    <property type="term" value="C:plasma membrane"/>
    <property type="evidence" value="ECO:0007669"/>
    <property type="project" value="UniProtKB-SubCell"/>
</dbReference>
<feature type="domain" description="Peptidase M48" evidence="13">
    <location>
        <begin position="333"/>
        <end position="547"/>
    </location>
</feature>
<gene>
    <name evidence="15" type="ORF">E1I69_15950</name>
</gene>
<sequence>MLPNWYEIVLYILVGAGIQVIGLIVEKINKKLGNVIEIILGLLAVGFVFYQLPFMDGFIYVAFISSGYFLAISLTTGNEKRIEIEKELRQIKVEKIPLERDLKRIVSDLFITGFVLMGAILFYMFGPEYSLLKYMIVFGFVSTATEVIKRIGIYTTVKVFYDNDEKYLYLTSRFESRKIPIEDVEEVKLETNVDLLKLHSLLTMFSSNADFTTSFQKVLRVSVPGETMYMTIHEPEKWKKAFEEWMKVEEKEKELQQVLPFWHRKNMKRMLGKLYFASTVKGVSAYTGLLLILYYFEVAPWIMVAVGLAYWAFNLYISDRVLKVALDAKETVNPQLIQVSQRIFERAGIPNVRVYETESTEYNGLATGMNIGKSMVTLTTATLKLPTGAIEGILAHEAIHVKKRDVLWGQIWKLGYLMILIAFVLLIEENITNIEEHKVSIFLVVFFLMMFFSVFQSFCSQWMEVRADHLGASLLRGGSEQMSNSLIALSEKQDAAINKSLSYSTVIKDEKEKEKSSIERDSLIWRFIEFQFMPHPPMYWRVQSLKENGEGWGKRIRNRWIVDRVKESVLR</sequence>
<feature type="transmembrane region" description="Helical" evidence="12">
    <location>
        <begin position="301"/>
        <end position="317"/>
    </location>
</feature>
<evidence type="ECO:0000313" key="15">
    <source>
        <dbReference type="EMBL" id="THE11238.1"/>
    </source>
</evidence>
<feature type="transmembrane region" description="Helical" evidence="12">
    <location>
        <begin position="131"/>
        <end position="148"/>
    </location>
</feature>
<keyword evidence="10" id="KW-0482">Metalloprotease</keyword>
<keyword evidence="6" id="KW-0479">Metal-binding</keyword>
<dbReference type="AlphaFoldDB" id="A0A4S3PP52"/>
<accession>A0A4S3PP52</accession>
<dbReference type="RefSeq" id="WP_161974917.1">
    <property type="nucleotide sequence ID" value="NZ_SLUB01000032.1"/>
</dbReference>
<evidence type="ECO:0000256" key="2">
    <source>
        <dbReference type="ARBA" id="ARBA00004651"/>
    </source>
</evidence>
<evidence type="ECO:0000256" key="1">
    <source>
        <dbReference type="ARBA" id="ARBA00001947"/>
    </source>
</evidence>
<dbReference type="Proteomes" id="UP000306477">
    <property type="component" value="Unassembled WGS sequence"/>
</dbReference>
<evidence type="ECO:0000256" key="12">
    <source>
        <dbReference type="SAM" id="Phobius"/>
    </source>
</evidence>
<evidence type="ECO:0000256" key="8">
    <source>
        <dbReference type="ARBA" id="ARBA00022833"/>
    </source>
</evidence>
<keyword evidence="8" id="KW-0862">Zinc</keyword>
<evidence type="ECO:0000256" key="9">
    <source>
        <dbReference type="ARBA" id="ARBA00022989"/>
    </source>
</evidence>
<feature type="transmembrane region" description="Helical" evidence="12">
    <location>
        <begin position="105"/>
        <end position="125"/>
    </location>
</feature>
<evidence type="ECO:0000256" key="11">
    <source>
        <dbReference type="ARBA" id="ARBA00023136"/>
    </source>
</evidence>
<dbReference type="Pfam" id="PF01435">
    <property type="entry name" value="Peptidase_M48"/>
    <property type="match status" value="1"/>
</dbReference>
<reference evidence="15 16" key="1">
    <citation type="journal article" date="2019" name="Indoor Air">
        <title>Impacts of indoor surface finishes on bacterial viability.</title>
        <authorList>
            <person name="Hu J."/>
            <person name="Maamar S.B."/>
            <person name="Glawe A.J."/>
            <person name="Gottel N."/>
            <person name="Gilbert J.A."/>
            <person name="Hartmann E.M."/>
        </authorList>
    </citation>
    <scope>NUCLEOTIDE SEQUENCE [LARGE SCALE GENOMIC DNA]</scope>
    <source>
        <strain evidence="15 16">AF060A6</strain>
    </source>
</reference>
<comment type="subcellular location">
    <subcellularLocation>
        <location evidence="2">Cell membrane</location>
        <topology evidence="2">Multi-pass membrane protein</topology>
    </subcellularLocation>
</comment>
<feature type="transmembrane region" description="Helical" evidence="12">
    <location>
        <begin position="6"/>
        <end position="25"/>
    </location>
</feature>
<dbReference type="Gene3D" id="3.30.2010.10">
    <property type="entry name" value="Metalloproteases ('zincins'), catalytic domain"/>
    <property type="match status" value="1"/>
</dbReference>
<keyword evidence="9 12" id="KW-1133">Transmembrane helix</keyword>
<evidence type="ECO:0000259" key="14">
    <source>
        <dbReference type="Pfam" id="PF23492"/>
    </source>
</evidence>
<evidence type="ECO:0000259" key="13">
    <source>
        <dbReference type="Pfam" id="PF01435"/>
    </source>
</evidence>
<feature type="transmembrane region" description="Helical" evidence="12">
    <location>
        <begin position="274"/>
        <end position="295"/>
    </location>
</feature>
<evidence type="ECO:0000256" key="5">
    <source>
        <dbReference type="ARBA" id="ARBA00022692"/>
    </source>
</evidence>
<feature type="domain" description="YxkI PH" evidence="14">
    <location>
        <begin position="158"/>
        <end position="244"/>
    </location>
</feature>
<evidence type="ECO:0000256" key="6">
    <source>
        <dbReference type="ARBA" id="ARBA00022723"/>
    </source>
</evidence>
<evidence type="ECO:0000256" key="4">
    <source>
        <dbReference type="ARBA" id="ARBA00022670"/>
    </source>
</evidence>
<protein>
    <submittedName>
        <fullName evidence="15">Peptidase</fullName>
    </submittedName>
</protein>
<organism evidence="15 16">
    <name type="scientific">Bacillus timonensis</name>
    <dbReference type="NCBI Taxonomy" id="1033734"/>
    <lineage>
        <taxon>Bacteria</taxon>
        <taxon>Bacillati</taxon>
        <taxon>Bacillota</taxon>
        <taxon>Bacilli</taxon>
        <taxon>Bacillales</taxon>
        <taxon>Bacillaceae</taxon>
        <taxon>Bacillus</taxon>
    </lineage>
</organism>
<proteinExistence type="predicted"/>
<dbReference type="InterPro" id="IPR050083">
    <property type="entry name" value="HtpX_protease"/>
</dbReference>
<keyword evidence="7" id="KW-0378">Hydrolase</keyword>
<comment type="caution">
    <text evidence="15">The sequence shown here is derived from an EMBL/GenBank/DDBJ whole genome shotgun (WGS) entry which is preliminary data.</text>
</comment>
<dbReference type="GO" id="GO:0004222">
    <property type="term" value="F:metalloendopeptidase activity"/>
    <property type="evidence" value="ECO:0007669"/>
    <property type="project" value="InterPro"/>
</dbReference>
<dbReference type="GO" id="GO:0046872">
    <property type="term" value="F:metal ion binding"/>
    <property type="evidence" value="ECO:0007669"/>
    <property type="project" value="UniProtKB-KW"/>
</dbReference>
<feature type="transmembrane region" description="Helical" evidence="12">
    <location>
        <begin position="406"/>
        <end position="427"/>
    </location>
</feature>
<evidence type="ECO:0000256" key="7">
    <source>
        <dbReference type="ARBA" id="ARBA00022801"/>
    </source>
</evidence>
<dbReference type="InterPro" id="IPR056388">
    <property type="entry name" value="PH_YxkI"/>
</dbReference>
<dbReference type="EMBL" id="SLUB01000032">
    <property type="protein sequence ID" value="THE11238.1"/>
    <property type="molecule type" value="Genomic_DNA"/>
</dbReference>
<comment type="cofactor">
    <cofactor evidence="1">
        <name>Zn(2+)</name>
        <dbReference type="ChEBI" id="CHEBI:29105"/>
    </cofactor>
</comment>
<evidence type="ECO:0000313" key="16">
    <source>
        <dbReference type="Proteomes" id="UP000306477"/>
    </source>
</evidence>
<keyword evidence="3" id="KW-1003">Cell membrane</keyword>
<dbReference type="CDD" id="cd07329">
    <property type="entry name" value="M56_like"/>
    <property type="match status" value="1"/>
</dbReference>
<keyword evidence="4" id="KW-0645">Protease</keyword>
<keyword evidence="11 12" id="KW-0472">Membrane</keyword>